<keyword evidence="12" id="KW-0472">Membrane</keyword>
<dbReference type="PANTHER" id="PTHR11214:SF124">
    <property type="entry name" value="HYDROXYPROLINE O-GALACTOSYLTRANSFERASE HPGT3"/>
    <property type="match status" value="1"/>
</dbReference>
<evidence type="ECO:0000256" key="7">
    <source>
        <dbReference type="ARBA" id="ARBA00022692"/>
    </source>
</evidence>
<evidence type="ECO:0000313" key="18">
    <source>
        <dbReference type="EMBL" id="KAK4422141.1"/>
    </source>
</evidence>
<dbReference type="InterPro" id="IPR025298">
    <property type="entry name" value="DUF4094"/>
</dbReference>
<evidence type="ECO:0000256" key="13">
    <source>
        <dbReference type="ARBA" id="ARBA00023211"/>
    </source>
</evidence>
<evidence type="ECO:0000256" key="10">
    <source>
        <dbReference type="ARBA" id="ARBA00022989"/>
    </source>
</evidence>
<proteinExistence type="inferred from homology"/>
<comment type="caution">
    <text evidence="18">The sequence shown here is derived from an EMBL/GenBank/DDBJ whole genome shotgun (WGS) entry which is preliminary data.</text>
</comment>
<evidence type="ECO:0000256" key="14">
    <source>
        <dbReference type="ARBA" id="ARBA00059326"/>
    </source>
</evidence>
<feature type="compositionally biased region" description="Low complexity" evidence="16">
    <location>
        <begin position="1"/>
        <end position="14"/>
    </location>
</feature>
<dbReference type="InterPro" id="IPR040361">
    <property type="entry name" value="TPD1"/>
</dbReference>
<dbReference type="GO" id="GO:1990714">
    <property type="term" value="F:hydroxyproline O-galactosyltransferase activity"/>
    <property type="evidence" value="ECO:0007669"/>
    <property type="project" value="UniProtKB-ARBA"/>
</dbReference>
<evidence type="ECO:0000256" key="9">
    <source>
        <dbReference type="ARBA" id="ARBA00022968"/>
    </source>
</evidence>
<dbReference type="AlphaFoldDB" id="A0AAE1Y1N0"/>
<organism evidence="18 19">
    <name type="scientific">Sesamum alatum</name>
    <dbReference type="NCBI Taxonomy" id="300844"/>
    <lineage>
        <taxon>Eukaryota</taxon>
        <taxon>Viridiplantae</taxon>
        <taxon>Streptophyta</taxon>
        <taxon>Embryophyta</taxon>
        <taxon>Tracheophyta</taxon>
        <taxon>Spermatophyta</taxon>
        <taxon>Magnoliopsida</taxon>
        <taxon>eudicotyledons</taxon>
        <taxon>Gunneridae</taxon>
        <taxon>Pentapetalae</taxon>
        <taxon>asterids</taxon>
        <taxon>lamiids</taxon>
        <taxon>Lamiales</taxon>
        <taxon>Pedaliaceae</taxon>
        <taxon>Sesamum</taxon>
    </lineage>
</organism>
<evidence type="ECO:0000256" key="5">
    <source>
        <dbReference type="ARBA" id="ARBA00022676"/>
    </source>
</evidence>
<reference evidence="18" key="1">
    <citation type="submission" date="2020-06" db="EMBL/GenBank/DDBJ databases">
        <authorList>
            <person name="Li T."/>
            <person name="Hu X."/>
            <person name="Zhang T."/>
            <person name="Song X."/>
            <person name="Zhang H."/>
            <person name="Dai N."/>
            <person name="Sheng W."/>
            <person name="Hou X."/>
            <person name="Wei L."/>
        </authorList>
    </citation>
    <scope>NUCLEOTIDE SEQUENCE</scope>
    <source>
        <strain evidence="18">3651</strain>
        <tissue evidence="18">Leaf</tissue>
    </source>
</reference>
<keyword evidence="7" id="KW-0812">Transmembrane</keyword>
<feature type="domain" description="DUF4094" evidence="17">
    <location>
        <begin position="29"/>
        <end position="106"/>
    </location>
</feature>
<keyword evidence="10" id="KW-1133">Transmembrane helix</keyword>
<dbReference type="InterPro" id="IPR002659">
    <property type="entry name" value="Glyco_trans_31"/>
</dbReference>
<dbReference type="PANTHER" id="PTHR11214">
    <property type="entry name" value="BETA-1,3-N-ACETYLGLUCOSAMINYLTRANSFERASE"/>
    <property type="match status" value="1"/>
</dbReference>
<dbReference type="Pfam" id="PF24068">
    <property type="entry name" value="TPD1_C"/>
    <property type="match status" value="1"/>
</dbReference>
<evidence type="ECO:0000256" key="1">
    <source>
        <dbReference type="ARBA" id="ARBA00001936"/>
    </source>
</evidence>
<dbReference type="Gene3D" id="3.90.550.50">
    <property type="match status" value="1"/>
</dbReference>
<gene>
    <name evidence="18" type="ORF">Salat_1796400</name>
</gene>
<keyword evidence="6" id="KW-0808">Transferase</keyword>
<evidence type="ECO:0000256" key="12">
    <source>
        <dbReference type="ARBA" id="ARBA00023136"/>
    </source>
</evidence>
<comment type="similarity">
    <text evidence="4 15">Belongs to the glycosyltransferase 31 family.</text>
</comment>
<dbReference type="GO" id="GO:0000139">
    <property type="term" value="C:Golgi membrane"/>
    <property type="evidence" value="ECO:0007669"/>
    <property type="project" value="UniProtKB-SubCell"/>
</dbReference>
<evidence type="ECO:0000313" key="19">
    <source>
        <dbReference type="Proteomes" id="UP001293254"/>
    </source>
</evidence>
<evidence type="ECO:0000256" key="6">
    <source>
        <dbReference type="ARBA" id="ARBA00022679"/>
    </source>
</evidence>
<keyword evidence="9" id="KW-0735">Signal-anchor</keyword>
<evidence type="ECO:0000256" key="16">
    <source>
        <dbReference type="SAM" id="MobiDB-lite"/>
    </source>
</evidence>
<keyword evidence="5 15" id="KW-0328">Glycosyltransferase</keyword>
<evidence type="ECO:0000256" key="2">
    <source>
        <dbReference type="ARBA" id="ARBA00004323"/>
    </source>
</evidence>
<comment type="function">
    <text evidence="14">Possesses hydroxyproline O-galactosyltransferase activity. Transfers galactose from UDP-galactose to hydroxyproline residues in the arabinogalactan proteins (AGPs). Is specific for AGPs containing non-contiguous peptidyl hydroxyproline residues. The addition of galactose onto the peptidyl hydroxyproline residues in AGP core proteins represents the first committed step in arabinogalactan polysaccharide addition. AGP glycans play essential roles in both vegetative and reproductive plant growth.</text>
</comment>
<evidence type="ECO:0000256" key="15">
    <source>
        <dbReference type="RuleBase" id="RU363063"/>
    </source>
</evidence>
<dbReference type="Proteomes" id="UP001293254">
    <property type="component" value="Unassembled WGS sequence"/>
</dbReference>
<dbReference type="FunFam" id="3.90.550.50:FF:000023">
    <property type="entry name" value="Hexosyltransferase"/>
    <property type="match status" value="1"/>
</dbReference>
<dbReference type="Pfam" id="PF01762">
    <property type="entry name" value="Galactosyl_T"/>
    <property type="match status" value="1"/>
</dbReference>
<keyword evidence="13 15" id="KW-0464">Manganese</keyword>
<reference evidence="18" key="2">
    <citation type="journal article" date="2024" name="Plant">
        <title>Genomic evolution and insights into agronomic trait innovations of Sesamum species.</title>
        <authorList>
            <person name="Miao H."/>
            <person name="Wang L."/>
            <person name="Qu L."/>
            <person name="Liu H."/>
            <person name="Sun Y."/>
            <person name="Le M."/>
            <person name="Wang Q."/>
            <person name="Wei S."/>
            <person name="Zheng Y."/>
            <person name="Lin W."/>
            <person name="Duan Y."/>
            <person name="Cao H."/>
            <person name="Xiong S."/>
            <person name="Wang X."/>
            <person name="Wei L."/>
            <person name="Li C."/>
            <person name="Ma Q."/>
            <person name="Ju M."/>
            <person name="Zhao R."/>
            <person name="Li G."/>
            <person name="Mu C."/>
            <person name="Tian Q."/>
            <person name="Mei H."/>
            <person name="Zhang T."/>
            <person name="Gao T."/>
            <person name="Zhang H."/>
        </authorList>
    </citation>
    <scope>NUCLEOTIDE SEQUENCE</scope>
    <source>
        <strain evidence="18">3651</strain>
    </source>
</reference>
<evidence type="ECO:0000256" key="4">
    <source>
        <dbReference type="ARBA" id="ARBA00008661"/>
    </source>
</evidence>
<name>A0AAE1Y1N0_9LAMI</name>
<dbReference type="Pfam" id="PF13334">
    <property type="entry name" value="DUF4094"/>
    <property type="match status" value="1"/>
</dbReference>
<accession>A0AAE1Y1N0</accession>
<comment type="pathway">
    <text evidence="3">Protein modification; protein glycosylation.</text>
</comment>
<dbReference type="GO" id="GO:0010405">
    <property type="term" value="P:arabinogalactan protein metabolic process"/>
    <property type="evidence" value="ECO:0007669"/>
    <property type="project" value="UniProtKB-ARBA"/>
</dbReference>
<comment type="cofactor">
    <cofactor evidence="1 15">
        <name>Mn(2+)</name>
        <dbReference type="ChEBI" id="CHEBI:29035"/>
    </cofactor>
</comment>
<comment type="subcellular location">
    <subcellularLocation>
        <location evidence="2 15">Golgi apparatus membrane</location>
        <topology evidence="2 15">Single-pass type II membrane protein</topology>
    </subcellularLocation>
</comment>
<dbReference type="EMBL" id="JACGWO010000007">
    <property type="protein sequence ID" value="KAK4422141.1"/>
    <property type="molecule type" value="Genomic_DNA"/>
</dbReference>
<evidence type="ECO:0000256" key="3">
    <source>
        <dbReference type="ARBA" id="ARBA00004922"/>
    </source>
</evidence>
<protein>
    <recommendedName>
        <fullName evidence="15">Hexosyltransferase</fullName>
        <ecNumber evidence="15">2.4.1.-</ecNumber>
    </recommendedName>
</protein>
<dbReference type="EC" id="2.4.1.-" evidence="15"/>
<evidence type="ECO:0000259" key="17">
    <source>
        <dbReference type="Pfam" id="PF13334"/>
    </source>
</evidence>
<evidence type="ECO:0000256" key="11">
    <source>
        <dbReference type="ARBA" id="ARBA00023034"/>
    </source>
</evidence>
<sequence>MDSSSLPVTTASSSKSERRSKSKNLHNTSKSSVIMAFLSCLAWLYIAGRLWQDAENRMLLANLLKKNSGQRPKVLTVEDKLMVLGCKDLERRIVEAEMELTFAKSQGYLRKQLQESGTSSGKKLLAVIGVYTGFGGRLRRNIIRGSWMSQADDLAKLEERGIVVRFVIGRSANRGDSLDRNIDEENRAMKDFLILDHHEEDQEELPKKAKFFFSTAVQMWDADFYVKVDDNIDLKLDGLIELLQSRQGQDSAYIGCMKSGEVVTEEGRPWYEPEWWKFGDQKSYFRHAAGSIFVLSKNLAQYININSASLKAYAHDDISVGSWMMGLQATYIDDSSLCCTYSRQGTHEYECFPGNVTVDQLPTGEKVLNKAVWKVIVANKCSCTFEEVKLFCAGFQSVKTINSSVIFKSENLCLVNDGLPIYPHTEVTFTYAWNRKIALIPFSLQEYCS</sequence>
<keyword evidence="8" id="KW-0732">Signal</keyword>
<keyword evidence="11 15" id="KW-0333">Golgi apparatus</keyword>
<evidence type="ECO:0000256" key="8">
    <source>
        <dbReference type="ARBA" id="ARBA00022729"/>
    </source>
</evidence>
<keyword evidence="19" id="KW-1185">Reference proteome</keyword>
<feature type="region of interest" description="Disordered" evidence="16">
    <location>
        <begin position="1"/>
        <end position="25"/>
    </location>
</feature>